<gene>
    <name evidence="2" type="primary">LOC115302606</name>
</gene>
<evidence type="ECO:0000313" key="2">
    <source>
        <dbReference type="Ensembl" id="ENSSSUP00005015796.1"/>
    </source>
</evidence>
<reference evidence="2" key="2">
    <citation type="submission" date="2025-08" db="UniProtKB">
        <authorList>
            <consortium name="Ensembl"/>
        </authorList>
    </citation>
    <scope>IDENTIFICATION</scope>
</reference>
<feature type="compositionally biased region" description="Low complexity" evidence="1">
    <location>
        <begin position="121"/>
        <end position="134"/>
    </location>
</feature>
<dbReference type="Proteomes" id="UP000472268">
    <property type="component" value="Chromosome 9"/>
</dbReference>
<dbReference type="PANTHER" id="PTHR38495:SF1">
    <property type="entry name" value="RIKEN CDNA 1700001K19 GENE"/>
    <property type="match status" value="1"/>
</dbReference>
<sequence length="365" mass="39149">MAALRPRRPNCIRAAFAGSRAGFRRRWRDLPRRLKVTHKKHHMDLIEGLWREFSDPCDGESSDDTPGRPGHVTCVVPSHAPRSRSPEVRVEDALSSKIPDLMEAAGRVPVSPGAADVDMQPAGASSPAARGGAAQLSGAPEDWRGTEEQRRGAAGCMAAEPAVPGGHTRGRTRGSRLSPRLPPRLGSEDKAPKLLLSKRKLELFLAEPEKRKRKKQHSAWAQVSGAAEPAWTARPGGFSEQQLGAACLLTDQRPVEGRAWVASWKPLPPKPEHFLTLNIYAFVELAVIFFKKPLIHGTSCSPPGWSACSAGGGGGQGRGSQGCWRQGQDIWDDTLDSGVNGPSPPAPRPAASAVPVSTPVTVFTK</sequence>
<feature type="region of interest" description="Disordered" evidence="1">
    <location>
        <begin position="334"/>
        <end position="365"/>
    </location>
</feature>
<dbReference type="Ensembl" id="ENSSSUT00005018019.1">
    <property type="protein sequence ID" value="ENSSSUP00005015796.1"/>
    <property type="gene ID" value="ENSSSUG00005010187.1"/>
</dbReference>
<proteinExistence type="predicted"/>
<reference evidence="2" key="3">
    <citation type="submission" date="2025-09" db="UniProtKB">
        <authorList>
            <consortium name="Ensembl"/>
        </authorList>
    </citation>
    <scope>IDENTIFICATION</scope>
</reference>
<reference evidence="2 3" key="1">
    <citation type="submission" date="2019-05" db="EMBL/GenBank/DDBJ databases">
        <title>A Chromosome-scale Meerkat (S. suricatta) Genome Assembly.</title>
        <authorList>
            <person name="Dudchenko O."/>
            <person name="Lieberman Aiden E."/>
            <person name="Tung J."/>
            <person name="Barreiro L.B."/>
            <person name="Clutton-Brock T.H."/>
        </authorList>
    </citation>
    <scope>NUCLEOTIDE SEQUENCE [LARGE SCALE GENOMIC DNA]</scope>
</reference>
<evidence type="ECO:0000313" key="3">
    <source>
        <dbReference type="Proteomes" id="UP000472268"/>
    </source>
</evidence>
<keyword evidence="3" id="KW-1185">Reference proteome</keyword>
<dbReference type="PANTHER" id="PTHR38495">
    <property type="entry name" value="MCG11474"/>
    <property type="match status" value="1"/>
</dbReference>
<feature type="compositionally biased region" description="Low complexity" evidence="1">
    <location>
        <begin position="349"/>
        <end position="365"/>
    </location>
</feature>
<organism evidence="2 3">
    <name type="scientific">Suricata suricatta</name>
    <name type="common">Meerkat</name>
    <dbReference type="NCBI Taxonomy" id="37032"/>
    <lineage>
        <taxon>Eukaryota</taxon>
        <taxon>Metazoa</taxon>
        <taxon>Chordata</taxon>
        <taxon>Craniata</taxon>
        <taxon>Vertebrata</taxon>
        <taxon>Euteleostomi</taxon>
        <taxon>Mammalia</taxon>
        <taxon>Eutheria</taxon>
        <taxon>Laurasiatheria</taxon>
        <taxon>Carnivora</taxon>
        <taxon>Feliformia</taxon>
        <taxon>Herpestidae</taxon>
        <taxon>Suricata</taxon>
    </lineage>
</organism>
<feature type="compositionally biased region" description="Basic and acidic residues" evidence="1">
    <location>
        <begin position="141"/>
        <end position="151"/>
    </location>
</feature>
<name>A0A673U3F7_SURSU</name>
<feature type="compositionally biased region" description="Low complexity" evidence="1">
    <location>
        <begin position="175"/>
        <end position="185"/>
    </location>
</feature>
<feature type="region of interest" description="Disordered" evidence="1">
    <location>
        <begin position="109"/>
        <end position="189"/>
    </location>
</feature>
<protein>
    <submittedName>
        <fullName evidence="2">Uncharacterized protein</fullName>
    </submittedName>
</protein>
<evidence type="ECO:0000256" key="1">
    <source>
        <dbReference type="SAM" id="MobiDB-lite"/>
    </source>
</evidence>
<dbReference type="AlphaFoldDB" id="A0A673U3F7"/>
<accession>A0A673U3F7</accession>